<reference evidence="1" key="1">
    <citation type="journal article" date="2015" name="Nature">
        <title>Complex archaea that bridge the gap between prokaryotes and eukaryotes.</title>
        <authorList>
            <person name="Spang A."/>
            <person name="Saw J.H."/>
            <person name="Jorgensen S.L."/>
            <person name="Zaremba-Niedzwiedzka K."/>
            <person name="Martijn J."/>
            <person name="Lind A.E."/>
            <person name="van Eijk R."/>
            <person name="Schleper C."/>
            <person name="Guy L."/>
            <person name="Ettema T.J."/>
        </authorList>
    </citation>
    <scope>NUCLEOTIDE SEQUENCE</scope>
</reference>
<comment type="caution">
    <text evidence="1">The sequence shown here is derived from an EMBL/GenBank/DDBJ whole genome shotgun (WGS) entry which is preliminary data.</text>
</comment>
<gene>
    <name evidence="1" type="ORF">LCGC14_1296110</name>
</gene>
<evidence type="ECO:0000313" key="1">
    <source>
        <dbReference type="EMBL" id="KKM84743.1"/>
    </source>
</evidence>
<dbReference type="AlphaFoldDB" id="A0A0F9KSR3"/>
<protein>
    <recommendedName>
        <fullName evidence="2">Transposase zinc-binding domain-containing protein</fullName>
    </recommendedName>
</protein>
<name>A0A0F9KSR3_9ZZZZ</name>
<dbReference type="EMBL" id="LAZR01007519">
    <property type="protein sequence ID" value="KKM84743.1"/>
    <property type="molecule type" value="Genomic_DNA"/>
</dbReference>
<accession>A0A0F9KSR3</accession>
<sequence>MIPFKGVEGIKNLYLPKRCDICGKKREHTVLCGNVCARCFVCNEWHRHMRYLIMKYFRFSIRKYLYSEVLRPRAIPAEKADLVGKYNA</sequence>
<organism evidence="1">
    <name type="scientific">marine sediment metagenome</name>
    <dbReference type="NCBI Taxonomy" id="412755"/>
    <lineage>
        <taxon>unclassified sequences</taxon>
        <taxon>metagenomes</taxon>
        <taxon>ecological metagenomes</taxon>
    </lineage>
</organism>
<evidence type="ECO:0008006" key="2">
    <source>
        <dbReference type="Google" id="ProtNLM"/>
    </source>
</evidence>
<proteinExistence type="predicted"/>